<evidence type="ECO:0000313" key="2">
    <source>
        <dbReference type="EMBL" id="CAJ0576363.1"/>
    </source>
</evidence>
<keyword evidence="3" id="KW-1185">Reference proteome</keyword>
<feature type="non-terminal residue" evidence="2">
    <location>
        <position position="1"/>
    </location>
</feature>
<gene>
    <name evidence="2" type="ORF">MSPICULIGERA_LOCUS14657</name>
</gene>
<feature type="chain" id="PRO_5041247742" evidence="1">
    <location>
        <begin position="24"/>
        <end position="106"/>
    </location>
</feature>
<organism evidence="2 3">
    <name type="scientific">Mesorhabditis spiculigera</name>
    <dbReference type="NCBI Taxonomy" id="96644"/>
    <lineage>
        <taxon>Eukaryota</taxon>
        <taxon>Metazoa</taxon>
        <taxon>Ecdysozoa</taxon>
        <taxon>Nematoda</taxon>
        <taxon>Chromadorea</taxon>
        <taxon>Rhabditida</taxon>
        <taxon>Rhabditina</taxon>
        <taxon>Rhabditomorpha</taxon>
        <taxon>Rhabditoidea</taxon>
        <taxon>Rhabditidae</taxon>
        <taxon>Mesorhabditinae</taxon>
        <taxon>Mesorhabditis</taxon>
    </lineage>
</organism>
<protein>
    <submittedName>
        <fullName evidence="2">Uncharacterized protein</fullName>
    </submittedName>
</protein>
<reference evidence="2" key="1">
    <citation type="submission" date="2023-06" db="EMBL/GenBank/DDBJ databases">
        <authorList>
            <person name="Delattre M."/>
        </authorList>
    </citation>
    <scope>NUCLEOTIDE SEQUENCE</scope>
    <source>
        <strain evidence="2">AF72</strain>
    </source>
</reference>
<accession>A0AA36G8D2</accession>
<sequence>MNFSSLTIASLVFIISLIQSIQAQHPFSWFPRECDADVDCQRIYVPKTTEWKGQVEPEEERNYENWVCRGAHLRDSAMRGSCLPPVQEKLVAVKRFIIRPLRMSDY</sequence>
<evidence type="ECO:0000313" key="3">
    <source>
        <dbReference type="Proteomes" id="UP001177023"/>
    </source>
</evidence>
<dbReference type="EMBL" id="CATQJA010002643">
    <property type="protein sequence ID" value="CAJ0576363.1"/>
    <property type="molecule type" value="Genomic_DNA"/>
</dbReference>
<name>A0AA36G8D2_9BILA</name>
<keyword evidence="1" id="KW-0732">Signal</keyword>
<evidence type="ECO:0000256" key="1">
    <source>
        <dbReference type="SAM" id="SignalP"/>
    </source>
</evidence>
<feature type="signal peptide" evidence="1">
    <location>
        <begin position="1"/>
        <end position="23"/>
    </location>
</feature>
<proteinExistence type="predicted"/>
<dbReference type="Proteomes" id="UP001177023">
    <property type="component" value="Unassembled WGS sequence"/>
</dbReference>
<dbReference type="AlphaFoldDB" id="A0AA36G8D2"/>
<comment type="caution">
    <text evidence="2">The sequence shown here is derived from an EMBL/GenBank/DDBJ whole genome shotgun (WGS) entry which is preliminary data.</text>
</comment>